<dbReference type="SUPFAM" id="SSF57716">
    <property type="entry name" value="Glucocorticoid receptor-like (DNA-binding domain)"/>
    <property type="match status" value="1"/>
</dbReference>
<feature type="compositionally biased region" description="Polar residues" evidence="9">
    <location>
        <begin position="362"/>
        <end position="373"/>
    </location>
</feature>
<evidence type="ECO:0000256" key="5">
    <source>
        <dbReference type="ARBA" id="ARBA00023125"/>
    </source>
</evidence>
<accession>A0AA85ESR5</accession>
<keyword evidence="3" id="KW-0862">Zinc</keyword>
<keyword evidence="4" id="KW-0805">Transcription regulation</keyword>
<organism evidence="12 13">
    <name type="scientific">Schistosoma rodhaini</name>
    <dbReference type="NCBI Taxonomy" id="6188"/>
    <lineage>
        <taxon>Eukaryota</taxon>
        <taxon>Metazoa</taxon>
        <taxon>Spiralia</taxon>
        <taxon>Lophotrochozoa</taxon>
        <taxon>Platyhelminthes</taxon>
        <taxon>Trematoda</taxon>
        <taxon>Digenea</taxon>
        <taxon>Strigeidida</taxon>
        <taxon>Schistosomatoidea</taxon>
        <taxon>Schistosomatidae</taxon>
        <taxon>Schistosoma</taxon>
    </lineage>
</organism>
<feature type="domain" description="NR LBD" evidence="11">
    <location>
        <begin position="1188"/>
        <end position="1551"/>
    </location>
</feature>
<dbReference type="InterPro" id="IPR035500">
    <property type="entry name" value="NHR-like_dom_sf"/>
</dbReference>
<evidence type="ECO:0000256" key="4">
    <source>
        <dbReference type="ARBA" id="ARBA00023015"/>
    </source>
</evidence>
<dbReference type="WBParaSite" id="SRDH1_22750.1">
    <property type="protein sequence ID" value="SRDH1_22750.1"/>
    <property type="gene ID" value="SRDH1_22750"/>
</dbReference>
<evidence type="ECO:0000256" key="3">
    <source>
        <dbReference type="ARBA" id="ARBA00022833"/>
    </source>
</evidence>
<dbReference type="Gene3D" id="3.30.50.10">
    <property type="entry name" value="Erythroid Transcription Factor GATA-1, subunit A"/>
    <property type="match status" value="1"/>
</dbReference>
<evidence type="ECO:0000259" key="11">
    <source>
        <dbReference type="PROSITE" id="PS51843"/>
    </source>
</evidence>
<evidence type="ECO:0000259" key="10">
    <source>
        <dbReference type="PROSITE" id="PS51030"/>
    </source>
</evidence>
<sequence length="1578" mass="179114">MAIPVTFQSLHETTNSGLMIHSCDIHDTFDAHIPSIPSNHHYYHDVGHIDGSDSMNTNGLFPEWSLKLSSKQDVYVKSNSEDTTNYTDPLFLGTNLELNYPKLSYSTECNSEQETSSSLLPDCLSKGLSELVNKLNNDNTDHGIHNQSECYESNELSNCLTTIPSTLNIFTSFSNSEVNNKVNSLNSSNCYSSLSHRSHSDHLYSPILTKYNDHTSSHSSNLTNESLNISKMFNLDHYETMKPSFNDKDLIHERTLQLQTSFEKVKNFTTNKKLLHNDEYTEPSISLSAEEIVKKHIINSYTNKNDEQDKSVSSLNYPSSSIVSYDHLTTTLLNHTSWIHKDEHLKGIHHDISSSSTSSSSFKRNQSLSTMKQSRLKRKIDDPYSSYTINHGTKDPCRQFSDMNHNVIQEGKHSITDTTIKPYTLHNTTHNNGLQSIHESYFIDFTHDHPLNQSDHLCIKEIEQKIKCSLPCCLPYLNEMTYNTPMNCIETPSIINNQSSYLSHRSIPLDDWDKTIEKSTLNYDISSSSMNHLDRNESNHNNDYAIYTTHEPLNFTPSFDYYIHPMAQRYSSTCSNDEYHNSNNSNCDNKSIISSTFNQESQQTCHRNNTTTTNNNNSSSTLDYLNINPLTYFSSNLFPSTDINDKFKMNSSHLTAKQAFLIRNYLHGDNHKNFTKITQIHDELFNMSNISSSSSSTIMTTNEDTTTTTTTTHTTNNDPSIHSILNNETILPIEHNSNNNTMNTNNSNITNSNGNSNNMNNDLCLNEFDNFLHLTPSNCNCIIDCKGDDDDDDGNGDYYVTIKDNNNNNNTLNDYNDNTNKLFQKKFPPKSSLYSPLDIENKNSCYGDKSTTTTTILCNKLNYNNYNDTILLNNNKSNTIIHNIDSYHCLNGIESLNEKHIKLYNEHNKCLSPSLFSSSSSSSHSSSHSAPSYLTGNHSTPTPISSIPSTSSSTSSSSTLSLSSTSTPSIISTKVSNYNLNDLNSITINEIDCHQLCLVCGDNAACQHYGVRTCEGCKGFFKRTIQKNAQYVCLQAKNCVVDKRRRNRCQYCRFQKCLKVGMVKEVVRRDSLKGRRGRLSSKARCQLNEHGGLANCYSDGSINKNLLPLHSFLHKRNSISPNYTSINGKRYSGSNIQLNNSNRTNSCTVNSTVTLLSMLSRAYEMVGPRIHPVIVNHDNSFIQSHECSKKHDVSNGEVGDSLQNSPDDTKIDEQYTTKFCSILEESMNELKHYAELVPGFMNLSMNDREIMLNLHFLDLLSFRLAWRVAMETEVTTHLNYAPTLFIENHSDSCTKLNQIIHDNTLIDKTHEISSSMKMTPLTTITTMVTTTSTMTKTDTSSNYENIYASTINNWNPQNHSEIECYKTNYLLNNSSSKNNQKQIKFVFENGKSMSYYELLKSGFGNWANQIQQLSNQLKLLIQDDYNAIWGLAALILVNYKSINYLTPLTNSSEVYSLHHRFVEMLKSHCCSSTQHINLTTNTQSSLLVDSTHTTNNIISSTNNNSSRKINKLIPNDHITSTSLLRNDSTYFSKVFQQKDVIHEMTREYLIQPLQRLYEMDPNTYIWLKDIIEIMKLSD</sequence>
<dbReference type="GO" id="GO:0000981">
    <property type="term" value="F:DNA-binding transcription factor activity, RNA polymerase II-specific"/>
    <property type="evidence" value="ECO:0007669"/>
    <property type="project" value="TreeGrafter"/>
</dbReference>
<dbReference type="InterPro" id="IPR001628">
    <property type="entry name" value="Znf_hrmn_rcpt"/>
</dbReference>
<feature type="region of interest" description="Disordered" evidence="9">
    <location>
        <begin position="927"/>
        <end position="966"/>
    </location>
</feature>
<evidence type="ECO:0000256" key="7">
    <source>
        <dbReference type="ARBA" id="ARBA00023170"/>
    </source>
</evidence>
<evidence type="ECO:0000256" key="9">
    <source>
        <dbReference type="SAM" id="MobiDB-lite"/>
    </source>
</evidence>
<dbReference type="SMART" id="SM00399">
    <property type="entry name" value="ZnF_C4"/>
    <property type="match status" value="1"/>
</dbReference>
<feature type="compositionally biased region" description="Low complexity" evidence="9">
    <location>
        <begin position="939"/>
        <end position="966"/>
    </location>
</feature>
<feature type="domain" description="Nuclear receptor" evidence="10">
    <location>
        <begin position="994"/>
        <end position="1069"/>
    </location>
</feature>
<evidence type="ECO:0000313" key="13">
    <source>
        <dbReference type="WBParaSite" id="SRDH1_22750.1"/>
    </source>
</evidence>
<dbReference type="PROSITE" id="PS00031">
    <property type="entry name" value="NUCLEAR_REC_DBD_1"/>
    <property type="match status" value="1"/>
</dbReference>
<dbReference type="GO" id="GO:0008270">
    <property type="term" value="F:zinc ion binding"/>
    <property type="evidence" value="ECO:0007669"/>
    <property type="project" value="UniProtKB-KW"/>
</dbReference>
<dbReference type="Proteomes" id="UP000050792">
    <property type="component" value="Unassembled WGS sequence"/>
</dbReference>
<reference evidence="12" key="1">
    <citation type="submission" date="2022-06" db="EMBL/GenBank/DDBJ databases">
        <authorList>
            <person name="Berger JAMES D."/>
            <person name="Berger JAMES D."/>
        </authorList>
    </citation>
    <scope>NUCLEOTIDE SEQUENCE [LARGE SCALE GENOMIC DNA]</scope>
</reference>
<name>A0AA85ESR5_9TREM</name>
<dbReference type="CDD" id="cd06969">
    <property type="entry name" value="NR_DBD_NGFI-B"/>
    <property type="match status" value="1"/>
</dbReference>
<dbReference type="SUPFAM" id="SSF48508">
    <property type="entry name" value="Nuclear receptor ligand-binding domain"/>
    <property type="match status" value="1"/>
</dbReference>
<keyword evidence="2" id="KW-0863">Zinc-finger</keyword>
<dbReference type="GO" id="GO:0005634">
    <property type="term" value="C:nucleus"/>
    <property type="evidence" value="ECO:0007669"/>
    <property type="project" value="TreeGrafter"/>
</dbReference>
<keyword evidence="5" id="KW-0238">DNA-binding</keyword>
<dbReference type="PROSITE" id="PS51030">
    <property type="entry name" value="NUCLEAR_REC_DBD_2"/>
    <property type="match status" value="1"/>
</dbReference>
<evidence type="ECO:0000256" key="8">
    <source>
        <dbReference type="ARBA" id="ARBA00023242"/>
    </source>
</evidence>
<evidence type="ECO:0000313" key="12">
    <source>
        <dbReference type="Proteomes" id="UP000050792"/>
    </source>
</evidence>
<evidence type="ECO:0000256" key="1">
    <source>
        <dbReference type="ARBA" id="ARBA00022723"/>
    </source>
</evidence>
<keyword evidence="6" id="KW-0804">Transcription</keyword>
<dbReference type="InterPro" id="IPR013088">
    <property type="entry name" value="Znf_NHR/GATA"/>
</dbReference>
<dbReference type="PRINTS" id="PR00047">
    <property type="entry name" value="STROIDFINGER"/>
</dbReference>
<dbReference type="Pfam" id="PF00105">
    <property type="entry name" value="zf-C4"/>
    <property type="match status" value="1"/>
</dbReference>
<dbReference type="GO" id="GO:0035259">
    <property type="term" value="F:nuclear glucocorticoid receptor binding"/>
    <property type="evidence" value="ECO:0007669"/>
    <property type="project" value="TreeGrafter"/>
</dbReference>
<feature type="compositionally biased region" description="Low complexity" evidence="9">
    <location>
        <begin position="692"/>
        <end position="715"/>
    </location>
</feature>
<dbReference type="GO" id="GO:0005667">
    <property type="term" value="C:transcription regulator complex"/>
    <property type="evidence" value="ECO:0007669"/>
    <property type="project" value="TreeGrafter"/>
</dbReference>
<keyword evidence="7" id="KW-0675">Receptor</keyword>
<evidence type="ECO:0000256" key="2">
    <source>
        <dbReference type="ARBA" id="ARBA00022771"/>
    </source>
</evidence>
<dbReference type="Gene3D" id="1.10.565.10">
    <property type="entry name" value="Retinoid X Receptor"/>
    <property type="match status" value="2"/>
</dbReference>
<dbReference type="GO" id="GO:0071376">
    <property type="term" value="P:cellular response to corticotropin-releasing hormone stimulus"/>
    <property type="evidence" value="ECO:0007669"/>
    <property type="project" value="TreeGrafter"/>
</dbReference>
<evidence type="ECO:0000256" key="6">
    <source>
        <dbReference type="ARBA" id="ARBA00023163"/>
    </source>
</evidence>
<dbReference type="FunFam" id="3.30.50.10:FF:000116">
    <property type="entry name" value="Nuclear receptor subfamily 4, group A, member 1"/>
    <property type="match status" value="1"/>
</dbReference>
<feature type="region of interest" description="Disordered" evidence="9">
    <location>
        <begin position="692"/>
        <end position="722"/>
    </location>
</feature>
<reference evidence="13" key="2">
    <citation type="submission" date="2023-11" db="UniProtKB">
        <authorList>
            <consortium name="WormBaseParasite"/>
        </authorList>
    </citation>
    <scope>IDENTIFICATION</scope>
</reference>
<dbReference type="PROSITE" id="PS51843">
    <property type="entry name" value="NR_LBD"/>
    <property type="match status" value="1"/>
</dbReference>
<dbReference type="PANTHER" id="PTHR24085:SF4">
    <property type="entry name" value="NUCLEAR HORMONE RECEPTOR HR38-RELATED"/>
    <property type="match status" value="1"/>
</dbReference>
<keyword evidence="12" id="KW-1185">Reference proteome</keyword>
<feature type="region of interest" description="Disordered" evidence="9">
    <location>
        <begin position="350"/>
        <end position="375"/>
    </location>
</feature>
<keyword evidence="8" id="KW-0539">Nucleus</keyword>
<dbReference type="InterPro" id="IPR000536">
    <property type="entry name" value="Nucl_hrmn_rcpt_lig-bd"/>
</dbReference>
<keyword evidence="1" id="KW-0479">Metal-binding</keyword>
<proteinExistence type="predicted"/>
<dbReference type="GO" id="GO:0000978">
    <property type="term" value="F:RNA polymerase II cis-regulatory region sequence-specific DNA binding"/>
    <property type="evidence" value="ECO:0007669"/>
    <property type="project" value="TreeGrafter"/>
</dbReference>
<dbReference type="PANTHER" id="PTHR24085">
    <property type="entry name" value="NUCLEAR HORMONE RECEPTOR"/>
    <property type="match status" value="1"/>
</dbReference>
<protein>
    <submittedName>
        <fullName evidence="13">WW domain-containing protein</fullName>
    </submittedName>
</protein>